<evidence type="ECO:0000313" key="2">
    <source>
        <dbReference type="Proteomes" id="UP000887566"/>
    </source>
</evidence>
<feature type="compositionally biased region" description="Polar residues" evidence="1">
    <location>
        <begin position="54"/>
        <end position="64"/>
    </location>
</feature>
<feature type="region of interest" description="Disordered" evidence="1">
    <location>
        <begin position="175"/>
        <end position="208"/>
    </location>
</feature>
<protein>
    <submittedName>
        <fullName evidence="3">Uncharacterized protein</fullName>
    </submittedName>
</protein>
<dbReference type="AlphaFoldDB" id="A0A914UPF1"/>
<sequence>MLFFSGHESGDLERPDVRSARQGRLLARPKQQQQQQAQQQQQPQQVPGLQQHQSAASSGPLTPSAFNPMTATAACFNCPSLRLPTCHTASFAQPGIYKRWWIGSDYVLAVITPMSGRRRVEGRRRGGRVGSSMSGQWRQSVSPHWRRAGRQRSSVRANRPLIVALSLSSRCRSFYRIPPPTPSPLRARKAKPTDGSQELPPSATASPTSCKIHYRRAARLSSQLSATVWGQFRFLTAPHSLNHRSLIPAEGPVHTCACACDRAPRP</sequence>
<evidence type="ECO:0000313" key="3">
    <source>
        <dbReference type="WBParaSite" id="PSAMB.scaffold11565size3263.g34242.t1"/>
    </source>
</evidence>
<name>A0A914UPF1_9BILA</name>
<reference evidence="3" key="1">
    <citation type="submission" date="2022-11" db="UniProtKB">
        <authorList>
            <consortium name="WormBaseParasite"/>
        </authorList>
    </citation>
    <scope>IDENTIFICATION</scope>
</reference>
<accession>A0A914UPF1</accession>
<feature type="compositionally biased region" description="Low complexity" evidence="1">
    <location>
        <begin position="31"/>
        <end position="53"/>
    </location>
</feature>
<keyword evidence="2" id="KW-1185">Reference proteome</keyword>
<dbReference type="Proteomes" id="UP000887566">
    <property type="component" value="Unplaced"/>
</dbReference>
<feature type="region of interest" description="Disordered" evidence="1">
    <location>
        <begin position="121"/>
        <end position="153"/>
    </location>
</feature>
<feature type="compositionally biased region" description="Basic and acidic residues" evidence="1">
    <location>
        <begin position="8"/>
        <end position="19"/>
    </location>
</feature>
<evidence type="ECO:0000256" key="1">
    <source>
        <dbReference type="SAM" id="MobiDB-lite"/>
    </source>
</evidence>
<proteinExistence type="predicted"/>
<feature type="region of interest" description="Disordered" evidence="1">
    <location>
        <begin position="1"/>
        <end position="64"/>
    </location>
</feature>
<organism evidence="2 3">
    <name type="scientific">Plectus sambesii</name>
    <dbReference type="NCBI Taxonomy" id="2011161"/>
    <lineage>
        <taxon>Eukaryota</taxon>
        <taxon>Metazoa</taxon>
        <taxon>Ecdysozoa</taxon>
        <taxon>Nematoda</taxon>
        <taxon>Chromadorea</taxon>
        <taxon>Plectida</taxon>
        <taxon>Plectina</taxon>
        <taxon>Plectoidea</taxon>
        <taxon>Plectidae</taxon>
        <taxon>Plectus</taxon>
    </lineage>
</organism>
<dbReference type="WBParaSite" id="PSAMB.scaffold11565size3263.g34242.t1">
    <property type="protein sequence ID" value="PSAMB.scaffold11565size3263.g34242.t1"/>
    <property type="gene ID" value="PSAMB.scaffold11565size3263.g34242"/>
</dbReference>